<dbReference type="GO" id="GO:0006740">
    <property type="term" value="P:NADPH regeneration"/>
    <property type="evidence" value="ECO:0007669"/>
    <property type="project" value="TreeGrafter"/>
</dbReference>
<feature type="domain" description="Alanine dehydrogenase/pyridine nucleotide transhydrogenase NAD(H)-binding" evidence="9">
    <location>
        <begin position="154"/>
        <end position="318"/>
    </location>
</feature>
<evidence type="ECO:0000259" key="9">
    <source>
        <dbReference type="SMART" id="SM01002"/>
    </source>
</evidence>
<comment type="caution">
    <text evidence="11">The sequence shown here is derived from an EMBL/GenBank/DDBJ whole genome shotgun (WGS) entry which is preliminary data.</text>
</comment>
<evidence type="ECO:0000256" key="2">
    <source>
        <dbReference type="ARBA" id="ARBA00005689"/>
    </source>
</evidence>
<comment type="function">
    <text evidence="1">The transhydrogenation between NADH and NADP is coupled to respiration and ATP hydrolysis and functions as a proton pump across the membrane.</text>
</comment>
<feature type="domain" description="Alanine dehydrogenase/pyridine nucleotide transhydrogenase N-terminal" evidence="10">
    <location>
        <begin position="4"/>
        <end position="145"/>
    </location>
</feature>
<evidence type="ECO:0000256" key="3">
    <source>
        <dbReference type="ARBA" id="ARBA00012943"/>
    </source>
</evidence>
<dbReference type="GO" id="GO:0050661">
    <property type="term" value="F:NADP binding"/>
    <property type="evidence" value="ECO:0007669"/>
    <property type="project" value="TreeGrafter"/>
</dbReference>
<dbReference type="SMART" id="SM01002">
    <property type="entry name" value="AlaDh_PNT_C"/>
    <property type="match status" value="1"/>
</dbReference>
<dbReference type="InterPro" id="IPR008143">
    <property type="entry name" value="Ala_DH/PNT_CS2"/>
</dbReference>
<keyword evidence="4" id="KW-0547">Nucleotide-binding</keyword>
<dbReference type="InterPro" id="IPR036291">
    <property type="entry name" value="NAD(P)-bd_dom_sf"/>
</dbReference>
<evidence type="ECO:0000256" key="6">
    <source>
        <dbReference type="ARBA" id="ARBA00022967"/>
    </source>
</evidence>
<evidence type="ECO:0000256" key="8">
    <source>
        <dbReference type="ARBA" id="ARBA00048202"/>
    </source>
</evidence>
<dbReference type="GO" id="GO:0016491">
    <property type="term" value="F:oxidoreductase activity"/>
    <property type="evidence" value="ECO:0007669"/>
    <property type="project" value="UniProtKB-KW"/>
</dbReference>
<evidence type="ECO:0000313" key="12">
    <source>
        <dbReference type="Proteomes" id="UP000006320"/>
    </source>
</evidence>
<evidence type="ECO:0000259" key="10">
    <source>
        <dbReference type="SMART" id="SM01003"/>
    </source>
</evidence>
<evidence type="ECO:0000256" key="7">
    <source>
        <dbReference type="ARBA" id="ARBA00023027"/>
    </source>
</evidence>
<sequence>MKILILNEAKRALLTSHTEKRCAASPNTVAKLTRKGIDVFIEQDAGALSLYEDKEFEAAGAHVVDTIEPIISQINILLCVNSPHEELILRLANNAIVIGHIDPFFQKSLVTKLCQTGITTVSVEMVPRTSRAQKMDALSSQASLAGYVMVMKAVANLPSILPMMMTPSGTIKPAKIFIIGAGVAGLQAIATAKRLGASVLAYDTRPVVAEQVESLGAKFLKIDIGDTGETKDGYAKELTEQQKNKLEAAQQKAIADSDIVITTAQLFGRKPPLLIKSSTLEKMRLGSVVVDMAAQSGGNVEGSKAGETIKINGITLVGNGNWSQDVARDATDMYANNIFNLLDEFIDADTGNFLLDLEDDILANCVITHNGAITNDMLTEAYKGA</sequence>
<dbReference type="SMART" id="SM01003">
    <property type="entry name" value="AlaDh_PNT_N"/>
    <property type="match status" value="1"/>
</dbReference>
<organism evidence="11 12">
    <name type="scientific">Paraglaciecola chathamensis S18K6</name>
    <dbReference type="NCBI Taxonomy" id="1127672"/>
    <lineage>
        <taxon>Bacteria</taxon>
        <taxon>Pseudomonadati</taxon>
        <taxon>Pseudomonadota</taxon>
        <taxon>Gammaproteobacteria</taxon>
        <taxon>Alteromonadales</taxon>
        <taxon>Alteromonadaceae</taxon>
        <taxon>Paraglaciecola</taxon>
    </lineage>
</organism>
<dbReference type="Pfam" id="PF05222">
    <property type="entry name" value="AlaDh_PNT_N"/>
    <property type="match status" value="1"/>
</dbReference>
<dbReference type="Proteomes" id="UP000006320">
    <property type="component" value="Unassembled WGS sequence"/>
</dbReference>
<dbReference type="GO" id="GO:0005886">
    <property type="term" value="C:plasma membrane"/>
    <property type="evidence" value="ECO:0007669"/>
    <property type="project" value="TreeGrafter"/>
</dbReference>
<reference evidence="11 12" key="1">
    <citation type="journal article" date="2017" name="Antonie Van Leeuwenhoek">
        <title>Rhizobium rhizosphaerae sp. nov., a novel species isolated from rice rhizosphere.</title>
        <authorList>
            <person name="Zhao J.J."/>
            <person name="Zhang J."/>
            <person name="Zhang R.J."/>
            <person name="Zhang C.W."/>
            <person name="Yin H.Q."/>
            <person name="Zhang X.X."/>
        </authorList>
    </citation>
    <scope>NUCLEOTIDE SEQUENCE [LARGE SCALE GENOMIC DNA]</scope>
    <source>
        <strain evidence="11 12">S18K6</strain>
    </source>
</reference>
<dbReference type="EC" id="7.1.1.1" evidence="3"/>
<dbReference type="PANTHER" id="PTHR10160:SF19">
    <property type="entry name" value="PROTON-TRANSLOCATING NAD(P)(+) TRANSHYDROGENASE"/>
    <property type="match status" value="1"/>
</dbReference>
<proteinExistence type="inferred from homology"/>
<dbReference type="RefSeq" id="WP_007992342.1">
    <property type="nucleotide sequence ID" value="NZ_BAEM01000063.1"/>
</dbReference>
<dbReference type="InterPro" id="IPR007698">
    <property type="entry name" value="AlaDH/PNT_NAD(H)-bd"/>
</dbReference>
<evidence type="ECO:0000256" key="5">
    <source>
        <dbReference type="ARBA" id="ARBA00022857"/>
    </source>
</evidence>
<keyword evidence="5" id="KW-0521">NADP</keyword>
<dbReference type="PANTHER" id="PTHR10160">
    <property type="entry name" value="NAD(P) TRANSHYDROGENASE"/>
    <property type="match status" value="1"/>
</dbReference>
<accession>A0AAV3V7C3</accession>
<dbReference type="GO" id="GO:0008750">
    <property type="term" value="F:proton-translocating NAD(P)+ transhydrogenase activity"/>
    <property type="evidence" value="ECO:0007669"/>
    <property type="project" value="UniProtKB-EC"/>
</dbReference>
<name>A0AAV3V7C3_9ALTE</name>
<dbReference type="SUPFAM" id="SSF52283">
    <property type="entry name" value="Formate/glycerate dehydrogenase catalytic domain-like"/>
    <property type="match status" value="1"/>
</dbReference>
<keyword evidence="11" id="KW-0560">Oxidoreductase</keyword>
<dbReference type="CDD" id="cd05304">
    <property type="entry name" value="Rubrum_tdh"/>
    <property type="match status" value="1"/>
</dbReference>
<dbReference type="PROSITE" id="PS00837">
    <property type="entry name" value="ALADH_PNT_2"/>
    <property type="match status" value="1"/>
</dbReference>
<keyword evidence="6" id="KW-1278">Translocase</keyword>
<dbReference type="InterPro" id="IPR007886">
    <property type="entry name" value="AlaDH/PNT_N"/>
</dbReference>
<dbReference type="SUPFAM" id="SSF51735">
    <property type="entry name" value="NAD(P)-binding Rossmann-fold domains"/>
    <property type="match status" value="1"/>
</dbReference>
<evidence type="ECO:0000256" key="4">
    <source>
        <dbReference type="ARBA" id="ARBA00022741"/>
    </source>
</evidence>
<protein>
    <recommendedName>
        <fullName evidence="3">proton-translocating NAD(P)(+) transhydrogenase</fullName>
        <ecNumber evidence="3">7.1.1.1</ecNumber>
    </recommendedName>
</protein>
<evidence type="ECO:0000256" key="1">
    <source>
        <dbReference type="ARBA" id="ARBA00003943"/>
    </source>
</evidence>
<dbReference type="AlphaFoldDB" id="A0AAV3V7C3"/>
<comment type="similarity">
    <text evidence="2">Belongs to the AlaDH/PNT family.</text>
</comment>
<dbReference type="EMBL" id="BAEM01000063">
    <property type="protein sequence ID" value="GAC12622.1"/>
    <property type="molecule type" value="Genomic_DNA"/>
</dbReference>
<comment type="catalytic activity">
    <reaction evidence="8">
        <text>NAD(+) + NADPH + H(+)(in) = NADH + NADP(+) + H(+)(out)</text>
        <dbReference type="Rhea" id="RHEA:47992"/>
        <dbReference type="ChEBI" id="CHEBI:15378"/>
        <dbReference type="ChEBI" id="CHEBI:57540"/>
        <dbReference type="ChEBI" id="CHEBI:57783"/>
        <dbReference type="ChEBI" id="CHEBI:57945"/>
        <dbReference type="ChEBI" id="CHEBI:58349"/>
        <dbReference type="EC" id="7.1.1.1"/>
    </reaction>
</comment>
<evidence type="ECO:0000313" key="11">
    <source>
        <dbReference type="EMBL" id="GAC12622.1"/>
    </source>
</evidence>
<keyword evidence="7" id="KW-0520">NAD</keyword>
<gene>
    <name evidence="11" type="primary">pntA</name>
    <name evidence="11" type="ORF">GCHA_4705</name>
</gene>
<dbReference type="Pfam" id="PF01262">
    <property type="entry name" value="AlaDh_PNT_C"/>
    <property type="match status" value="1"/>
</dbReference>
<dbReference type="Gene3D" id="3.40.50.720">
    <property type="entry name" value="NAD(P)-binding Rossmann-like Domain"/>
    <property type="match status" value="2"/>
</dbReference>